<feature type="chain" id="PRO_5047218973" evidence="4">
    <location>
        <begin position="24"/>
        <end position="350"/>
    </location>
</feature>
<keyword evidence="2" id="KW-0964">Secreted</keyword>
<evidence type="ECO:0000256" key="4">
    <source>
        <dbReference type="SAM" id="SignalP"/>
    </source>
</evidence>
<name>A0ABU2M4M1_9ACTN</name>
<dbReference type="EMBL" id="JAVREP010000001">
    <property type="protein sequence ID" value="MDT0327600.1"/>
    <property type="molecule type" value="Genomic_DNA"/>
</dbReference>
<keyword evidence="1 2" id="KW-0456">Lyase</keyword>
<dbReference type="InterPro" id="IPR011050">
    <property type="entry name" value="Pectin_lyase_fold/virulence"/>
</dbReference>
<keyword evidence="7" id="KW-1185">Reference proteome</keyword>
<dbReference type="PANTHER" id="PTHR31683">
    <property type="entry name" value="PECTATE LYASE 18-RELATED"/>
    <property type="match status" value="1"/>
</dbReference>
<feature type="domain" description="Pectate lyase" evidence="5">
    <location>
        <begin position="90"/>
        <end position="293"/>
    </location>
</feature>
<keyword evidence="2" id="KW-0119">Carbohydrate metabolism</keyword>
<organism evidence="6 7">
    <name type="scientific">Nocardiopsis lambiniae</name>
    <dbReference type="NCBI Taxonomy" id="3075539"/>
    <lineage>
        <taxon>Bacteria</taxon>
        <taxon>Bacillati</taxon>
        <taxon>Actinomycetota</taxon>
        <taxon>Actinomycetes</taxon>
        <taxon>Streptosporangiales</taxon>
        <taxon>Nocardiopsidaceae</taxon>
        <taxon>Nocardiopsis</taxon>
    </lineage>
</organism>
<dbReference type="Pfam" id="PF00544">
    <property type="entry name" value="Pectate_lyase_4"/>
    <property type="match status" value="1"/>
</dbReference>
<dbReference type="SMART" id="SM00656">
    <property type="entry name" value="Amb_all"/>
    <property type="match status" value="1"/>
</dbReference>
<dbReference type="PANTHER" id="PTHR31683:SF18">
    <property type="entry name" value="PECTATE LYASE 21-RELATED"/>
    <property type="match status" value="1"/>
</dbReference>
<dbReference type="Gene3D" id="2.160.20.10">
    <property type="entry name" value="Single-stranded right-handed beta-helix, Pectin lyase-like"/>
    <property type="match status" value="1"/>
</dbReference>
<evidence type="ECO:0000259" key="5">
    <source>
        <dbReference type="SMART" id="SM00656"/>
    </source>
</evidence>
<gene>
    <name evidence="6" type="ORF">RM479_04165</name>
</gene>
<dbReference type="PROSITE" id="PS51257">
    <property type="entry name" value="PROKAR_LIPOPROTEIN"/>
    <property type="match status" value="1"/>
</dbReference>
<keyword evidence="2" id="KW-0624">Polysaccharide degradation</keyword>
<reference evidence="7" key="1">
    <citation type="submission" date="2023-07" db="EMBL/GenBank/DDBJ databases">
        <title>30 novel species of actinomycetes from the DSMZ collection.</title>
        <authorList>
            <person name="Nouioui I."/>
        </authorList>
    </citation>
    <scope>NUCLEOTIDE SEQUENCE [LARGE SCALE GENOMIC DNA]</scope>
    <source>
        <strain evidence="7">DSM 44743</strain>
    </source>
</reference>
<comment type="similarity">
    <text evidence="2">Belongs to the polysaccharide lyase 1 family.</text>
</comment>
<dbReference type="InterPro" id="IPR002022">
    <property type="entry name" value="Pec_lyase"/>
</dbReference>
<evidence type="ECO:0000256" key="1">
    <source>
        <dbReference type="ARBA" id="ARBA00023239"/>
    </source>
</evidence>
<dbReference type="Proteomes" id="UP001183390">
    <property type="component" value="Unassembled WGS sequence"/>
</dbReference>
<proteinExistence type="inferred from homology"/>
<evidence type="ECO:0000256" key="3">
    <source>
        <dbReference type="SAM" id="MobiDB-lite"/>
    </source>
</evidence>
<accession>A0ABU2M4M1</accession>
<comment type="subcellular location">
    <subcellularLocation>
        <location evidence="2">Secreted</location>
    </subcellularLocation>
</comment>
<evidence type="ECO:0000256" key="2">
    <source>
        <dbReference type="RuleBase" id="RU361173"/>
    </source>
</evidence>
<dbReference type="RefSeq" id="WP_311510355.1">
    <property type="nucleotide sequence ID" value="NZ_JAVREP010000001.1"/>
</dbReference>
<dbReference type="InterPro" id="IPR012334">
    <property type="entry name" value="Pectin_lyas_fold"/>
</dbReference>
<sequence length="350" mass="35966">MTVRSILIIGTAATLCAVLAACAASGETSPEIDPAPVEAGVGTPTPEEGDESGAPPDAEPSGPRWGTPVGWAAQPLEREGETHSAVTGGAAGETVTADDADTLAEHLAAEEPLVVEVSGRIELDGAVRVGSDKTLIAAAEETAELVGGRLVVEEAANVVISDLTLDADGTAVSVRGGSHHVWIDGNTLRGGRDEALISITDGADHVTVSWNHFRDSEAALGVGGREDGPDPIRVSVHHNLFEGIDTRNPRVRGAARAHVFNNFYRGTAGHGVESGYGAAVLVEGNYFDGVGISVTVDPEVPGSAFTRDNLLVDTGQPELFGTVDDPPYAYELDDTADVPDIVTATAGAGR</sequence>
<feature type="region of interest" description="Disordered" evidence="3">
    <location>
        <begin position="27"/>
        <end position="70"/>
    </location>
</feature>
<keyword evidence="4" id="KW-0732">Signal</keyword>
<protein>
    <submittedName>
        <fullName evidence="6">Pectate lyase</fullName>
    </submittedName>
</protein>
<dbReference type="SUPFAM" id="SSF51126">
    <property type="entry name" value="Pectin lyase-like"/>
    <property type="match status" value="1"/>
</dbReference>
<dbReference type="GO" id="GO:0016829">
    <property type="term" value="F:lyase activity"/>
    <property type="evidence" value="ECO:0007669"/>
    <property type="project" value="UniProtKB-KW"/>
</dbReference>
<comment type="caution">
    <text evidence="6">The sequence shown here is derived from an EMBL/GenBank/DDBJ whole genome shotgun (WGS) entry which is preliminary data.</text>
</comment>
<dbReference type="InterPro" id="IPR045032">
    <property type="entry name" value="PEL"/>
</dbReference>
<evidence type="ECO:0000313" key="6">
    <source>
        <dbReference type="EMBL" id="MDT0327600.1"/>
    </source>
</evidence>
<feature type="signal peptide" evidence="4">
    <location>
        <begin position="1"/>
        <end position="23"/>
    </location>
</feature>
<evidence type="ECO:0000313" key="7">
    <source>
        <dbReference type="Proteomes" id="UP001183390"/>
    </source>
</evidence>